<keyword evidence="4" id="KW-0997">Cell inner membrane</keyword>
<dbReference type="RefSeq" id="WP_309491026.1">
    <property type="nucleotide sequence ID" value="NZ_JAENIG010000013.1"/>
</dbReference>
<dbReference type="Pfam" id="PF02653">
    <property type="entry name" value="BPD_transp_2"/>
    <property type="match status" value="1"/>
</dbReference>
<keyword evidence="3" id="KW-1003">Cell membrane</keyword>
<feature type="transmembrane region" description="Helical" evidence="8">
    <location>
        <begin position="169"/>
        <end position="191"/>
    </location>
</feature>
<evidence type="ECO:0000256" key="7">
    <source>
        <dbReference type="ARBA" id="ARBA00023136"/>
    </source>
</evidence>
<accession>A0AAE2SH17</accession>
<gene>
    <name evidence="9" type="ORF">JIN83_15640</name>
</gene>
<protein>
    <submittedName>
        <fullName evidence="9">ABC transporter permease</fullName>
    </submittedName>
</protein>
<dbReference type="AlphaFoldDB" id="A0AAE2SH17"/>
<feature type="transmembrane region" description="Helical" evidence="8">
    <location>
        <begin position="53"/>
        <end position="73"/>
    </location>
</feature>
<reference evidence="9" key="1">
    <citation type="submission" date="2021-01" db="EMBL/GenBank/DDBJ databases">
        <title>Modified the classification status of verrucomicrobia.</title>
        <authorList>
            <person name="Feng X."/>
        </authorList>
    </citation>
    <scope>NUCLEOTIDE SEQUENCE</scope>
    <source>
        <strain evidence="9">5K15</strain>
    </source>
</reference>
<evidence type="ECO:0000256" key="4">
    <source>
        <dbReference type="ARBA" id="ARBA00022519"/>
    </source>
</evidence>
<evidence type="ECO:0000256" key="2">
    <source>
        <dbReference type="ARBA" id="ARBA00022448"/>
    </source>
</evidence>
<feature type="transmembrane region" description="Helical" evidence="8">
    <location>
        <begin position="78"/>
        <end position="96"/>
    </location>
</feature>
<feature type="transmembrane region" description="Helical" evidence="8">
    <location>
        <begin position="278"/>
        <end position="295"/>
    </location>
</feature>
<keyword evidence="5 8" id="KW-0812">Transmembrane</keyword>
<dbReference type="InterPro" id="IPR001851">
    <property type="entry name" value="ABC_transp_permease"/>
</dbReference>
<sequence length="326" mass="34230">MNTIDNATQSSSTMAKAIDIAKRFGIWMVLLALIILFTIASENFLVSNNLLNVARQVSMLGICAVGFAFVLLLGGIDLSVGSVITLVNIVCAWLMVESGWHPAMAVGAVLVLSAAIGFTNGWIIATLKMPSIIVTLAMMIIIEGVAYLICGGLPIYGFVESFSVIGQGYVGPIPIPVIIMVAIMGLGGFILNKTFFGRYFYAVGGNEEAAKLSGIDVKKVKYLVYTLSGFFAGVAGVVILSRTNSGQVLSGKGFEFDVLTACVLGGVSVTGGFGKISNVLAGVLILGVLSNGLVLMDISQFVQMVIKGSVLMIAVALDCLQHRKEA</sequence>
<feature type="transmembrane region" description="Helical" evidence="8">
    <location>
        <begin position="253"/>
        <end position="271"/>
    </location>
</feature>
<name>A0AAE2SH17_9BACT</name>
<evidence type="ECO:0000256" key="6">
    <source>
        <dbReference type="ARBA" id="ARBA00022989"/>
    </source>
</evidence>
<dbReference type="PANTHER" id="PTHR32196">
    <property type="entry name" value="ABC TRANSPORTER PERMEASE PROTEIN YPHD-RELATED-RELATED"/>
    <property type="match status" value="1"/>
</dbReference>
<feature type="transmembrane region" description="Helical" evidence="8">
    <location>
        <begin position="132"/>
        <end position="157"/>
    </location>
</feature>
<proteinExistence type="predicted"/>
<dbReference type="GO" id="GO:0022857">
    <property type="term" value="F:transmembrane transporter activity"/>
    <property type="evidence" value="ECO:0007669"/>
    <property type="project" value="InterPro"/>
</dbReference>
<evidence type="ECO:0000313" key="10">
    <source>
        <dbReference type="Proteomes" id="UP000634206"/>
    </source>
</evidence>
<comment type="caution">
    <text evidence="9">The sequence shown here is derived from an EMBL/GenBank/DDBJ whole genome shotgun (WGS) entry which is preliminary data.</text>
</comment>
<feature type="transmembrane region" description="Helical" evidence="8">
    <location>
        <begin position="102"/>
        <end position="125"/>
    </location>
</feature>
<evidence type="ECO:0000256" key="1">
    <source>
        <dbReference type="ARBA" id="ARBA00004651"/>
    </source>
</evidence>
<dbReference type="PANTHER" id="PTHR32196:SF21">
    <property type="entry name" value="ABC TRANSPORTER PERMEASE PROTEIN YPHD-RELATED"/>
    <property type="match status" value="1"/>
</dbReference>
<feature type="transmembrane region" description="Helical" evidence="8">
    <location>
        <begin position="24"/>
        <end position="41"/>
    </location>
</feature>
<keyword evidence="2" id="KW-0813">Transport</keyword>
<keyword evidence="10" id="KW-1185">Reference proteome</keyword>
<feature type="transmembrane region" description="Helical" evidence="8">
    <location>
        <begin position="222"/>
        <end position="241"/>
    </location>
</feature>
<organism evidence="9 10">
    <name type="scientific">Oceaniferula flava</name>
    <dbReference type="NCBI Taxonomy" id="2800421"/>
    <lineage>
        <taxon>Bacteria</taxon>
        <taxon>Pseudomonadati</taxon>
        <taxon>Verrucomicrobiota</taxon>
        <taxon>Verrucomicrobiia</taxon>
        <taxon>Verrucomicrobiales</taxon>
        <taxon>Verrucomicrobiaceae</taxon>
        <taxon>Oceaniferula</taxon>
    </lineage>
</organism>
<dbReference type="GO" id="GO:0005886">
    <property type="term" value="C:plasma membrane"/>
    <property type="evidence" value="ECO:0007669"/>
    <property type="project" value="UniProtKB-SubCell"/>
</dbReference>
<dbReference type="Proteomes" id="UP000634206">
    <property type="component" value="Unassembled WGS sequence"/>
</dbReference>
<evidence type="ECO:0000313" key="9">
    <source>
        <dbReference type="EMBL" id="MBK1856405.1"/>
    </source>
</evidence>
<dbReference type="EMBL" id="JAENIG010000013">
    <property type="protein sequence ID" value="MBK1856405.1"/>
    <property type="molecule type" value="Genomic_DNA"/>
</dbReference>
<dbReference type="CDD" id="cd06579">
    <property type="entry name" value="TM_PBP1_transp_AraH_like"/>
    <property type="match status" value="1"/>
</dbReference>
<comment type="subcellular location">
    <subcellularLocation>
        <location evidence="1">Cell membrane</location>
        <topology evidence="1">Multi-pass membrane protein</topology>
    </subcellularLocation>
</comment>
<keyword evidence="6 8" id="KW-1133">Transmembrane helix</keyword>
<evidence type="ECO:0000256" key="5">
    <source>
        <dbReference type="ARBA" id="ARBA00022692"/>
    </source>
</evidence>
<evidence type="ECO:0000256" key="3">
    <source>
        <dbReference type="ARBA" id="ARBA00022475"/>
    </source>
</evidence>
<evidence type="ECO:0000256" key="8">
    <source>
        <dbReference type="SAM" id="Phobius"/>
    </source>
</evidence>
<keyword evidence="7 8" id="KW-0472">Membrane</keyword>